<dbReference type="AlphaFoldDB" id="A0AAJ5ZHL5"/>
<proteinExistence type="predicted"/>
<keyword evidence="10" id="KW-0902">Two-component regulatory system</keyword>
<dbReference type="InterPro" id="IPR036097">
    <property type="entry name" value="HisK_dim/P_sf"/>
</dbReference>
<feature type="transmembrane region" description="Helical" evidence="13">
    <location>
        <begin position="32"/>
        <end position="53"/>
    </location>
</feature>
<dbReference type="Gene3D" id="3.30.565.10">
    <property type="entry name" value="Histidine kinase-like ATPase, C-terminal domain"/>
    <property type="match status" value="1"/>
</dbReference>
<feature type="transmembrane region" description="Helical" evidence="13">
    <location>
        <begin position="68"/>
        <end position="86"/>
    </location>
</feature>
<evidence type="ECO:0000256" key="1">
    <source>
        <dbReference type="ARBA" id="ARBA00000085"/>
    </source>
</evidence>
<dbReference type="InterPro" id="IPR029016">
    <property type="entry name" value="GAF-like_dom_sf"/>
</dbReference>
<keyword evidence="9" id="KW-0067">ATP-binding</keyword>
<dbReference type="RefSeq" id="WP_342825743.1">
    <property type="nucleotide sequence ID" value="NZ_CP046146.1"/>
</dbReference>
<feature type="transmembrane region" description="Helical" evidence="13">
    <location>
        <begin position="98"/>
        <end position="122"/>
    </location>
</feature>
<dbReference type="InterPro" id="IPR004358">
    <property type="entry name" value="Sig_transdc_His_kin-like_C"/>
</dbReference>
<evidence type="ECO:0000256" key="7">
    <source>
        <dbReference type="ARBA" id="ARBA00022741"/>
    </source>
</evidence>
<evidence type="ECO:0000259" key="14">
    <source>
        <dbReference type="PROSITE" id="PS50109"/>
    </source>
</evidence>
<feature type="transmembrane region" description="Helical" evidence="13">
    <location>
        <begin position="230"/>
        <end position="254"/>
    </location>
</feature>
<keyword evidence="13" id="KW-1133">Transmembrane helix</keyword>
<dbReference type="SUPFAM" id="SSF55874">
    <property type="entry name" value="ATPase domain of HSP90 chaperone/DNA topoisomerase II/histidine kinase"/>
    <property type="match status" value="1"/>
</dbReference>
<feature type="transmembrane region" description="Helical" evidence="13">
    <location>
        <begin position="196"/>
        <end position="218"/>
    </location>
</feature>
<sequence length="914" mass="100378">MNEIYIALPFVQFAISAFLGVLVLFSDPTDRLNRLFTLFLVAMAAWGITIFAMRDAFPDASVAYTRETWALAVIPFSSIFFLHFVLRYTRSKSGNPILYAFYTVGIISALLSFGGFTATGMVEKFYGFAPELGWAFPLVLLASYPAVLISLVRLQRASKTETSEQRRQQLFLLKLGVMASVAGATTDFFPSLGLNVYPLGVVGNIFFIVLTTFGVTRYKMMNLRLMLRRGLAYSAVSSFLFAVYGICIGVVLLVTRDLSAIAALLFGGGAVLIVGVMVQPVMQRVQALVDKAFYREQHDRISALSRLNELTKDITDFPTVAEGIVTTVREAAQSDWVAVLLPSHDGKSFISVADTQEAAPHFELSTTGSAISKLKRFGEMLMFDPATETVDPATDDESEAKLFEQLEVRMIVPMIAAGNLVGLLAGGRKLVGSGFLDEDAEFIKTAAGQAAVAARNASLYAAARKEASERSALAELGRVVSSTLDIETVFERCAEQVRTLLPADRISIALADEEGEVFEYTYVYGISVPGWERGAIAPIESSPLQPVFEYHSGITLGMNDSPGRKPLHHMREASVSMGLNSMMAVPFIARGKVIGTLILESRRVSAYRGEELSLAERIGGQIVNAINNSRQFVQAMELAEANEAKLMLDAENTELQRLNEAKIKFLSTVSHELRTPLTSMLAFASLLKRNKDDNLTEKNLRQLDIIDKNGRRLNVLIQDLLDVSRMDMGNLALEPSEFDIVETVNDLAESFMPIYEAKEQTLIVDVPGSEQLIYADKNRVTQVLTNLLSNASKYSPESKRVWLNVAAADDHLNFEVRDEGFGISEENQKEMFTAFYRVDTEETRSIEGTGLGLVIAKGIVEIHGGQMEMDSKVGVGTSFKFQIHDLSNVEIENESEPLPPRGIDSGEATPQAAA</sequence>
<evidence type="ECO:0000313" key="18">
    <source>
        <dbReference type="Proteomes" id="UP001321249"/>
    </source>
</evidence>
<evidence type="ECO:0000256" key="6">
    <source>
        <dbReference type="ARBA" id="ARBA00022679"/>
    </source>
</evidence>
<dbReference type="InterPro" id="IPR031621">
    <property type="entry name" value="HisKA_7TM"/>
</dbReference>
<keyword evidence="4" id="KW-1003">Cell membrane</keyword>
<comment type="catalytic activity">
    <reaction evidence="1">
        <text>ATP + protein L-histidine = ADP + protein N-phospho-L-histidine.</text>
        <dbReference type="EC" id="2.7.13.3"/>
    </reaction>
</comment>
<dbReference type="InterPro" id="IPR003018">
    <property type="entry name" value="GAF"/>
</dbReference>
<dbReference type="PROSITE" id="PS50109">
    <property type="entry name" value="HIS_KIN"/>
    <property type="match status" value="1"/>
</dbReference>
<dbReference type="InterPro" id="IPR050736">
    <property type="entry name" value="Sensor_HK_Regulatory"/>
</dbReference>
<dbReference type="Pfam" id="PF16927">
    <property type="entry name" value="HisKA_7TM"/>
    <property type="match status" value="1"/>
</dbReference>
<evidence type="ECO:0000256" key="13">
    <source>
        <dbReference type="SAM" id="Phobius"/>
    </source>
</evidence>
<dbReference type="Gene3D" id="3.30.450.40">
    <property type="match status" value="2"/>
</dbReference>
<dbReference type="Proteomes" id="UP001219901">
    <property type="component" value="Chromosome"/>
</dbReference>
<dbReference type="CDD" id="cd00082">
    <property type="entry name" value="HisKA"/>
    <property type="match status" value="1"/>
</dbReference>
<evidence type="ECO:0000256" key="11">
    <source>
        <dbReference type="ARBA" id="ARBA00023136"/>
    </source>
</evidence>
<dbReference type="PANTHER" id="PTHR43711:SF31">
    <property type="entry name" value="HISTIDINE KINASE"/>
    <property type="match status" value="1"/>
</dbReference>
<dbReference type="Pfam" id="PF01590">
    <property type="entry name" value="GAF"/>
    <property type="match status" value="2"/>
</dbReference>
<dbReference type="InterPro" id="IPR003661">
    <property type="entry name" value="HisK_dim/P_dom"/>
</dbReference>
<evidence type="ECO:0000256" key="2">
    <source>
        <dbReference type="ARBA" id="ARBA00004236"/>
    </source>
</evidence>
<feature type="domain" description="Histidine kinase" evidence="14">
    <location>
        <begin position="668"/>
        <end position="887"/>
    </location>
</feature>
<dbReference type="SUPFAM" id="SSF47384">
    <property type="entry name" value="Homodimeric domain of signal transducing histidine kinase"/>
    <property type="match status" value="1"/>
</dbReference>
<protein>
    <recommendedName>
        <fullName evidence="3">histidine kinase</fullName>
        <ecNumber evidence="3">2.7.13.3</ecNumber>
    </recommendedName>
</protein>
<gene>
    <name evidence="15" type="ORF">GKO46_10030</name>
    <name evidence="16" type="ORF">GKO48_11510</name>
</gene>
<dbReference type="Proteomes" id="UP001321249">
    <property type="component" value="Unassembled WGS sequence"/>
</dbReference>
<feature type="transmembrane region" description="Helical" evidence="13">
    <location>
        <begin position="6"/>
        <end position="25"/>
    </location>
</feature>
<feature type="region of interest" description="Disordered" evidence="12">
    <location>
        <begin position="892"/>
        <end position="914"/>
    </location>
</feature>
<dbReference type="InterPro" id="IPR036890">
    <property type="entry name" value="HATPase_C_sf"/>
</dbReference>
<keyword evidence="11 13" id="KW-0472">Membrane</keyword>
<organism evidence="16 17">
    <name type="scientific">Candidatus Lucifugimonas marina</name>
    <dbReference type="NCBI Taxonomy" id="3038979"/>
    <lineage>
        <taxon>Bacteria</taxon>
        <taxon>Bacillati</taxon>
        <taxon>Chloroflexota</taxon>
        <taxon>Dehalococcoidia</taxon>
        <taxon>SAR202 cluster</taxon>
        <taxon>Candidatus Lucifugimonadales</taxon>
        <taxon>Candidatus Lucifugimonadaceae</taxon>
        <taxon>Candidatus Lucifugimonas</taxon>
    </lineage>
</organism>
<dbReference type="EC" id="2.7.13.3" evidence="3"/>
<reference evidence="16" key="2">
    <citation type="journal article" date="2023" name="Nat. Commun.">
        <title>Cultivation of marine bacteria of the SAR202 clade.</title>
        <authorList>
            <person name="Lim Y."/>
            <person name="Seo J.H."/>
            <person name="Giovannoni S.J."/>
            <person name="Kang I."/>
            <person name="Cho J.C."/>
        </authorList>
    </citation>
    <scope>NUCLEOTIDE SEQUENCE</scope>
    <source>
        <strain evidence="16">JH1073</strain>
    </source>
</reference>
<dbReference type="GO" id="GO:0005524">
    <property type="term" value="F:ATP binding"/>
    <property type="evidence" value="ECO:0007669"/>
    <property type="project" value="UniProtKB-KW"/>
</dbReference>
<feature type="transmembrane region" description="Helical" evidence="13">
    <location>
        <begin position="260"/>
        <end position="278"/>
    </location>
</feature>
<keyword evidence="8" id="KW-0418">Kinase</keyword>
<evidence type="ECO:0000313" key="16">
    <source>
        <dbReference type="EMBL" id="WFG40214.1"/>
    </source>
</evidence>
<evidence type="ECO:0000256" key="8">
    <source>
        <dbReference type="ARBA" id="ARBA00022777"/>
    </source>
</evidence>
<dbReference type="SMART" id="SM00388">
    <property type="entry name" value="HisKA"/>
    <property type="match status" value="1"/>
</dbReference>
<dbReference type="Pfam" id="PF02518">
    <property type="entry name" value="HATPase_c"/>
    <property type="match status" value="1"/>
</dbReference>
<keyword evidence="6" id="KW-0808">Transferase</keyword>
<evidence type="ECO:0000313" key="17">
    <source>
        <dbReference type="Proteomes" id="UP001219901"/>
    </source>
</evidence>
<dbReference type="EMBL" id="WMBE01000003">
    <property type="protein sequence ID" value="MDG0867406.1"/>
    <property type="molecule type" value="Genomic_DNA"/>
</dbReference>
<dbReference type="InterPro" id="IPR005467">
    <property type="entry name" value="His_kinase_dom"/>
</dbReference>
<reference evidence="17" key="3">
    <citation type="submission" date="2023-06" db="EMBL/GenBank/DDBJ databases">
        <title>Pangenomics reveal diversification of enzyme families and niche specialization in globally abundant SAR202 bacteria.</title>
        <authorList>
            <person name="Saw J.H.W."/>
        </authorList>
    </citation>
    <scope>NUCLEOTIDE SEQUENCE [LARGE SCALE GENOMIC DNA]</scope>
    <source>
        <strain evidence="17">JH1073</strain>
    </source>
</reference>
<dbReference type="GO" id="GO:0000155">
    <property type="term" value="F:phosphorelay sensor kinase activity"/>
    <property type="evidence" value="ECO:0007669"/>
    <property type="project" value="InterPro"/>
</dbReference>
<dbReference type="SUPFAM" id="SSF55781">
    <property type="entry name" value="GAF domain-like"/>
    <property type="match status" value="2"/>
</dbReference>
<evidence type="ECO:0000256" key="9">
    <source>
        <dbReference type="ARBA" id="ARBA00022840"/>
    </source>
</evidence>
<evidence type="ECO:0000256" key="4">
    <source>
        <dbReference type="ARBA" id="ARBA00022475"/>
    </source>
</evidence>
<dbReference type="Gene3D" id="1.10.287.130">
    <property type="match status" value="1"/>
</dbReference>
<keyword evidence="17" id="KW-1185">Reference proteome</keyword>
<dbReference type="Pfam" id="PF00512">
    <property type="entry name" value="HisKA"/>
    <property type="match status" value="1"/>
</dbReference>
<evidence type="ECO:0000256" key="3">
    <source>
        <dbReference type="ARBA" id="ARBA00012438"/>
    </source>
</evidence>
<evidence type="ECO:0000256" key="5">
    <source>
        <dbReference type="ARBA" id="ARBA00022553"/>
    </source>
</evidence>
<keyword evidence="7" id="KW-0547">Nucleotide-binding</keyword>
<dbReference type="PANTHER" id="PTHR43711">
    <property type="entry name" value="TWO-COMPONENT HISTIDINE KINASE"/>
    <property type="match status" value="1"/>
</dbReference>
<dbReference type="FunFam" id="3.30.565.10:FF:000023">
    <property type="entry name" value="PAS domain-containing sensor histidine kinase"/>
    <property type="match status" value="1"/>
</dbReference>
<dbReference type="InterPro" id="IPR003594">
    <property type="entry name" value="HATPase_dom"/>
</dbReference>
<evidence type="ECO:0000256" key="12">
    <source>
        <dbReference type="SAM" id="MobiDB-lite"/>
    </source>
</evidence>
<keyword evidence="5" id="KW-0597">Phosphoprotein</keyword>
<evidence type="ECO:0000313" key="15">
    <source>
        <dbReference type="EMBL" id="MDG0867406.1"/>
    </source>
</evidence>
<dbReference type="SMART" id="SM00065">
    <property type="entry name" value="GAF"/>
    <property type="match status" value="2"/>
</dbReference>
<name>A0AAJ5ZHL5_9CHLR</name>
<dbReference type="SMART" id="SM00387">
    <property type="entry name" value="HATPase_c"/>
    <property type="match status" value="1"/>
</dbReference>
<reference evidence="17 18" key="1">
    <citation type="submission" date="2019-11" db="EMBL/GenBank/DDBJ databases">
        <authorList>
            <person name="Cho J.-C."/>
        </authorList>
    </citation>
    <scope>NUCLEOTIDE SEQUENCE [LARGE SCALE GENOMIC DNA]</scope>
    <source>
        <strain evidence="16 17">JH1073</strain>
        <strain evidence="15 18">JH702</strain>
    </source>
</reference>
<dbReference type="EMBL" id="CP046147">
    <property type="protein sequence ID" value="WFG40214.1"/>
    <property type="molecule type" value="Genomic_DNA"/>
</dbReference>
<accession>A0AAJ5ZHL5</accession>
<dbReference type="GO" id="GO:0005886">
    <property type="term" value="C:plasma membrane"/>
    <property type="evidence" value="ECO:0007669"/>
    <property type="project" value="UniProtKB-SubCell"/>
</dbReference>
<evidence type="ECO:0000256" key="10">
    <source>
        <dbReference type="ARBA" id="ARBA00023012"/>
    </source>
</evidence>
<keyword evidence="13" id="KW-0812">Transmembrane</keyword>
<comment type="subcellular location">
    <subcellularLocation>
        <location evidence="2">Cell membrane</location>
    </subcellularLocation>
</comment>
<dbReference type="PRINTS" id="PR00344">
    <property type="entry name" value="BCTRLSENSOR"/>
</dbReference>
<feature type="transmembrane region" description="Helical" evidence="13">
    <location>
        <begin position="134"/>
        <end position="152"/>
    </location>
</feature>